<reference evidence="1 2" key="1">
    <citation type="submission" date="2023-02" db="EMBL/GenBank/DDBJ databases">
        <title>LHISI_Scaffold_Assembly.</title>
        <authorList>
            <person name="Stuart O.P."/>
            <person name="Cleave R."/>
            <person name="Magrath M.J.L."/>
            <person name="Mikheyev A.S."/>
        </authorList>
    </citation>
    <scope>NUCLEOTIDE SEQUENCE [LARGE SCALE GENOMIC DNA]</scope>
    <source>
        <strain evidence="1">Daus_M_001</strain>
        <tissue evidence="1">Leg muscle</tissue>
    </source>
</reference>
<proteinExistence type="predicted"/>
<keyword evidence="2" id="KW-1185">Reference proteome</keyword>
<dbReference type="EMBL" id="JARBHB010000004">
    <property type="protein sequence ID" value="KAJ8887564.1"/>
    <property type="molecule type" value="Genomic_DNA"/>
</dbReference>
<comment type="caution">
    <text evidence="1">The sequence shown here is derived from an EMBL/GenBank/DDBJ whole genome shotgun (WGS) entry which is preliminary data.</text>
</comment>
<gene>
    <name evidence="1" type="ORF">PR048_013780</name>
</gene>
<organism evidence="1 2">
    <name type="scientific">Dryococelus australis</name>
    <dbReference type="NCBI Taxonomy" id="614101"/>
    <lineage>
        <taxon>Eukaryota</taxon>
        <taxon>Metazoa</taxon>
        <taxon>Ecdysozoa</taxon>
        <taxon>Arthropoda</taxon>
        <taxon>Hexapoda</taxon>
        <taxon>Insecta</taxon>
        <taxon>Pterygota</taxon>
        <taxon>Neoptera</taxon>
        <taxon>Polyneoptera</taxon>
        <taxon>Phasmatodea</taxon>
        <taxon>Verophasmatodea</taxon>
        <taxon>Anareolatae</taxon>
        <taxon>Phasmatidae</taxon>
        <taxon>Eurycanthinae</taxon>
        <taxon>Dryococelus</taxon>
    </lineage>
</organism>
<evidence type="ECO:0000313" key="1">
    <source>
        <dbReference type="EMBL" id="KAJ8887564.1"/>
    </source>
</evidence>
<name>A0ABQ9HT54_9NEOP</name>
<evidence type="ECO:0000313" key="2">
    <source>
        <dbReference type="Proteomes" id="UP001159363"/>
    </source>
</evidence>
<accession>A0ABQ9HT54</accession>
<protein>
    <submittedName>
        <fullName evidence="1">Uncharacterized protein</fullName>
    </submittedName>
</protein>
<dbReference type="Proteomes" id="UP001159363">
    <property type="component" value="Chromosome X"/>
</dbReference>
<sequence length="884" mass="98290">MPKGRSLVLLNPTKSILCLPESGHGGVVVRLLAYHLGKPGSIPGEVASKYSHVGIVPDDVVGRPVFLGDLPFSPSPHSGAAPYSPRVSLIGSQNLDNRIIPLSWSAERALSNNFGNPLNALRTPYAPHGIVKSAVQKSKTSLKAMLKHVMPVGAVKRHVMLAEALMGHSSLEQVNIASWSHALTHVYAAHLEPLYGRYERQEIKFDKSGSIPLQAALLINLYVVGELETYYRSVLVVPRDEATPRTALHLFSVARRPAYRRVLPFASARARYLRRSDHRSAPPAALCDWPPRAVAMSTAPLCTIDTPPFSIVCVHARAFASVCVRASIPSSSLVFVISFAFLLPVLQRRYLTGRTRCLFRELCSTCHQNGGTSHQHVGMPFANQHLLIYLPTRTSSNRGKSGSTQWQIRLKTRSQVPRAANQRTGARSSKALPRHFVSPARGAAKTRITRFCAGEGISAARPVEMQAGIARSFENRVRFPAGSRPEFRKWESCQTMPLTGGFSRGSPISPAISFRRCSILRHFTLIGFQDLALHKHKHADRVYNGHDASNLFTLEESRVTKDYYLSHIGINRCSQLGTAHFPCRLDGSVGQPSYRGTQRQTTGEASIDGTAAFVVFSEDGGDCRCVTDYLTVQKWRILFYRELQPYTPAKWRHWPAACWNVCRQSASVYILPRSFRRDAGCTSQRPLRDLLRRARKWRPALWESKTFLIRRSLPSLSISLPPPLPALTSYLLFYLPLLTAFRRLRQPHLHDSDSDAASQGAGASESLAAVCFWYVLSDVSTQVTHRTAPGGVRSTPFRVSGARHERKPSRLRLPVCHTRLDEGVAGSSRANGDGVLFRLDSRCVATCWARLHLPWVSHFPELGWPHTSPSVPGHNSNFRHRYRT</sequence>